<evidence type="ECO:0000256" key="4">
    <source>
        <dbReference type="ARBA" id="ARBA00038302"/>
    </source>
</evidence>
<dbReference type="Proteomes" id="UP000266723">
    <property type="component" value="Unassembled WGS sequence"/>
</dbReference>
<dbReference type="EMBL" id="QGKV02000832">
    <property type="protein sequence ID" value="KAF3549961.1"/>
    <property type="molecule type" value="Genomic_DNA"/>
</dbReference>
<dbReference type="Gene3D" id="6.10.140.2150">
    <property type="match status" value="1"/>
</dbReference>
<feature type="transmembrane region" description="Helical" evidence="7">
    <location>
        <begin position="60"/>
        <end position="80"/>
    </location>
</feature>
<keyword evidence="7" id="KW-1133">Transmembrane helix</keyword>
<comment type="similarity">
    <text evidence="4">Belongs to the group II decarboxylase family. Sphingosine-1-phosphate lyase subfamily.</text>
</comment>
<comment type="cofactor">
    <cofactor evidence="1">
        <name>pyridoxal 5'-phosphate</name>
        <dbReference type="ChEBI" id="CHEBI:597326"/>
    </cofactor>
</comment>
<dbReference type="Gene3D" id="3.90.1150.10">
    <property type="entry name" value="Aspartate Aminotransferase, domain 1"/>
    <property type="match status" value="2"/>
</dbReference>
<dbReference type="InterPro" id="IPR050477">
    <property type="entry name" value="GrpII_AminoAcid_Decarb"/>
</dbReference>
<reference evidence="8 9" key="1">
    <citation type="journal article" date="2020" name="BMC Genomics">
        <title>Intraspecific diversification of the crop wild relative Brassica cretica Lam. using demographic model selection.</title>
        <authorList>
            <person name="Kioukis A."/>
            <person name="Michalopoulou V.A."/>
            <person name="Briers L."/>
            <person name="Pirintsos S."/>
            <person name="Studholme D.J."/>
            <person name="Pavlidis P."/>
            <person name="Sarris P.F."/>
        </authorList>
    </citation>
    <scope>NUCLEOTIDE SEQUENCE [LARGE SCALE GENOMIC DNA]</scope>
    <source>
        <strain evidence="9">cv. PFS-1207/04</strain>
    </source>
</reference>
<evidence type="ECO:0000313" key="9">
    <source>
        <dbReference type="Proteomes" id="UP000266723"/>
    </source>
</evidence>
<dbReference type="Pfam" id="PF00282">
    <property type="entry name" value="Pyridoxal_deC"/>
    <property type="match status" value="2"/>
</dbReference>
<keyword evidence="7" id="KW-0472">Membrane</keyword>
<dbReference type="Gene3D" id="3.40.640.10">
    <property type="entry name" value="Type I PLP-dependent aspartate aminotransferase-like (Major domain)"/>
    <property type="match status" value="2"/>
</dbReference>
<proteinExistence type="inferred from homology"/>
<name>A0ABQ7CEC8_BRACR</name>
<evidence type="ECO:0000256" key="2">
    <source>
        <dbReference type="ARBA" id="ARBA00022898"/>
    </source>
</evidence>
<evidence type="ECO:0000256" key="6">
    <source>
        <dbReference type="ARBA" id="ARBA00042568"/>
    </source>
</evidence>
<keyword evidence="7" id="KW-0812">Transmembrane</keyword>
<sequence>MDSLSYSSVKSMLIQARGSLNSRLSEFEPLALLFAPLLTLFLAQVIGSVLGVVHEKGLKACLLGFIMGFLKMIPGVQSYIDAEKQKVVDQLQSGGSSKKNNWAKELPVKGLGVQVLEKMETEKRNDPTWQGKCSGTVYIGGNESEGHFTLINQACSMFAHTNPLHIDVFQSVVRFESEVVAMTAALLGSKETVSGEQICGNMTSGGTESIVLAVKSSRDYMKYKKGIKRPEMIVPESGHSAYDKAAQYFNIKLWRVPVGKDFRADVKAMRRHINRNTIMIVGSAPGFPHGIIDPIEELGQLALSYGICFHVDLCLGGFVLPFARKLGYVHQYQIPAFDFSVQGVTSISIDVHKYGLAPKGTSTVLYRNHEIRKLLCSDSGIIQFIYDIYLTSVFFSVCKTKSAPASTKQHQFVAVTEWSGGLYVSPSIAGSRPGSLVAGAWAAMMSLGEEGYLENTSKIMEASKRLEEGVRGFSELFVVGKPDMTIVAFGSKALDIFEVNDIMSSKGWHLNALQRPNSIHICVTLQHVPVVDDFLQDLREAVETNDSWSTKLHRCRETKGGLCLNLQIVSVVDQLQSGGSSKKNNWAKELPVKGLGVQVLEKMETEKRNDPTWQGKCSGTVYIGGNESEGHFTLINQACSMFAHTNPLHIDVFQSVVRFESEVVAMTAALLGSKETVSGEQICGNMTSGGTESIVLAVKSSRDYMKYKKGIKRPEMIIPESGHSAYDKAAQYFNIKLWRVPVGKDFRADVKAMRRHINRNTIMELGQLALSYGICFHVDLCLGGFVLPFARKLGYQIPAFDFSVQGVTSISIDVHKYGLAPKGTSTVLYRNHEIRKHQFVAVTEWSGGLYVSPTIAGSRPGSLVAGAWAAMMSLGEEGYLENTSKIMEASKRLEEGVRGFSELFVVGKPDMTIVAFGSKSLDIFEVNDIMSSKGWHLNALQRPNSIHICVTLQHVPVVDDFLQDLREAVETVKANPGPITGGLAPIYGAAGKMPDRGMVNELLVSFMDSQY</sequence>
<dbReference type="SUPFAM" id="SSF53383">
    <property type="entry name" value="PLP-dependent transferases"/>
    <property type="match status" value="2"/>
</dbReference>
<evidence type="ECO:0000256" key="5">
    <source>
        <dbReference type="ARBA" id="ARBA00038965"/>
    </source>
</evidence>
<dbReference type="EC" id="4.1.2.27" evidence="5"/>
<protein>
    <recommendedName>
        <fullName evidence="5">sphinganine-1-phosphate aldolase</fullName>
        <ecNumber evidence="5">4.1.2.27</ecNumber>
    </recommendedName>
    <alternativeName>
        <fullName evidence="6">Sphingosine-1-phosphate aldolase</fullName>
    </alternativeName>
</protein>
<dbReference type="PANTHER" id="PTHR42735">
    <property type="match status" value="1"/>
</dbReference>
<evidence type="ECO:0000256" key="7">
    <source>
        <dbReference type="SAM" id="Phobius"/>
    </source>
</evidence>
<evidence type="ECO:0000313" key="8">
    <source>
        <dbReference type="EMBL" id="KAF3549961.1"/>
    </source>
</evidence>
<dbReference type="InterPro" id="IPR015421">
    <property type="entry name" value="PyrdxlP-dep_Trfase_major"/>
</dbReference>
<feature type="transmembrane region" description="Helical" evidence="7">
    <location>
        <begin position="30"/>
        <end position="53"/>
    </location>
</feature>
<dbReference type="InterPro" id="IPR002129">
    <property type="entry name" value="PyrdxlP-dep_de-COase"/>
</dbReference>
<dbReference type="InterPro" id="IPR015422">
    <property type="entry name" value="PyrdxlP-dep_Trfase_small"/>
</dbReference>
<keyword evidence="3" id="KW-0456">Lyase</keyword>
<evidence type="ECO:0000256" key="3">
    <source>
        <dbReference type="ARBA" id="ARBA00023239"/>
    </source>
</evidence>
<accession>A0ABQ7CEC8</accession>
<dbReference type="InterPro" id="IPR015424">
    <property type="entry name" value="PyrdxlP-dep_Trfase"/>
</dbReference>
<keyword evidence="2" id="KW-0663">Pyridoxal phosphate</keyword>
<organism evidence="8 9">
    <name type="scientific">Brassica cretica</name>
    <name type="common">Mustard</name>
    <dbReference type="NCBI Taxonomy" id="69181"/>
    <lineage>
        <taxon>Eukaryota</taxon>
        <taxon>Viridiplantae</taxon>
        <taxon>Streptophyta</taxon>
        <taxon>Embryophyta</taxon>
        <taxon>Tracheophyta</taxon>
        <taxon>Spermatophyta</taxon>
        <taxon>Magnoliopsida</taxon>
        <taxon>eudicotyledons</taxon>
        <taxon>Gunneridae</taxon>
        <taxon>Pentapetalae</taxon>
        <taxon>rosids</taxon>
        <taxon>malvids</taxon>
        <taxon>Brassicales</taxon>
        <taxon>Brassicaceae</taxon>
        <taxon>Brassiceae</taxon>
        <taxon>Brassica</taxon>
    </lineage>
</organism>
<comment type="caution">
    <text evidence="8">The sequence shown here is derived from an EMBL/GenBank/DDBJ whole genome shotgun (WGS) entry which is preliminary data.</text>
</comment>
<dbReference type="PANTHER" id="PTHR42735:SF6">
    <property type="entry name" value="SPHINGOSINE-1-PHOSPHATE LYASE 1"/>
    <property type="match status" value="1"/>
</dbReference>
<evidence type="ECO:0000256" key="1">
    <source>
        <dbReference type="ARBA" id="ARBA00001933"/>
    </source>
</evidence>
<keyword evidence="9" id="KW-1185">Reference proteome</keyword>
<gene>
    <name evidence="8" type="ORF">DY000_02008773</name>
</gene>